<dbReference type="SUPFAM" id="SSF47616">
    <property type="entry name" value="GST C-terminal domain-like"/>
    <property type="match status" value="1"/>
</dbReference>
<sequence>MAELPAPTLYSCAGSRGLRASWAAEEAGVALDLRMLPFPPRFECPEYLELNPLGTVPLLVDGDSRMTESCAIAHYLAVRGGADRLVVGPAEPDYAAYLDFTYHADATLTFPQTVYLRFARFEKGKGLEEAGLAYARWFGARLAKVDERLATGDFLCANRFTVADICVGYALYLARRIGLEDQLTPRLVTYLDRLTHRSGFIAALAHEEDASRAAGLGGAVI</sequence>
<dbReference type="Pfam" id="PF13410">
    <property type="entry name" value="GST_C_2"/>
    <property type="match status" value="1"/>
</dbReference>
<keyword evidence="3" id="KW-1185">Reference proteome</keyword>
<dbReference type="Pfam" id="PF13409">
    <property type="entry name" value="GST_N_2"/>
    <property type="match status" value="1"/>
</dbReference>
<dbReference type="SUPFAM" id="SSF52833">
    <property type="entry name" value="Thioredoxin-like"/>
    <property type="match status" value="1"/>
</dbReference>
<dbReference type="AlphaFoldDB" id="A0A6L7GG94"/>
<name>A0A6L7GG94_9SPHN</name>
<dbReference type="Proteomes" id="UP000473531">
    <property type="component" value="Unassembled WGS sequence"/>
</dbReference>
<dbReference type="InterPro" id="IPR036282">
    <property type="entry name" value="Glutathione-S-Trfase_C_sf"/>
</dbReference>
<dbReference type="OrthoDB" id="9810080at2"/>
<dbReference type="InterPro" id="IPR004045">
    <property type="entry name" value="Glutathione_S-Trfase_N"/>
</dbReference>
<dbReference type="SFLD" id="SFLDG00358">
    <property type="entry name" value="Main_(cytGST)"/>
    <property type="match status" value="1"/>
</dbReference>
<dbReference type="PANTHER" id="PTHR44051">
    <property type="entry name" value="GLUTATHIONE S-TRANSFERASE-RELATED"/>
    <property type="match status" value="1"/>
</dbReference>
<comment type="caution">
    <text evidence="2">The sequence shown here is derived from an EMBL/GenBank/DDBJ whole genome shotgun (WGS) entry which is preliminary data.</text>
</comment>
<proteinExistence type="predicted"/>
<evidence type="ECO:0000313" key="3">
    <source>
        <dbReference type="Proteomes" id="UP000473531"/>
    </source>
</evidence>
<dbReference type="InterPro" id="IPR040079">
    <property type="entry name" value="Glutathione_S-Trfase"/>
</dbReference>
<protein>
    <submittedName>
        <fullName evidence="2">Glutathione S-transferase family protein</fullName>
    </submittedName>
</protein>
<reference evidence="2 3" key="1">
    <citation type="submission" date="2019-12" db="EMBL/GenBank/DDBJ databases">
        <title>Genomic-based taxomic classification of the family Erythrobacteraceae.</title>
        <authorList>
            <person name="Xu L."/>
        </authorList>
    </citation>
    <scope>NUCLEOTIDE SEQUENCE [LARGE SCALE GENOMIC DNA]</scope>
    <source>
        <strain evidence="2 3">KCTC 52259</strain>
    </source>
</reference>
<dbReference type="CDD" id="cd03046">
    <property type="entry name" value="GST_N_GTT1_like"/>
    <property type="match status" value="1"/>
</dbReference>
<dbReference type="GO" id="GO:0016740">
    <property type="term" value="F:transferase activity"/>
    <property type="evidence" value="ECO:0007669"/>
    <property type="project" value="UniProtKB-KW"/>
</dbReference>
<dbReference type="Gene3D" id="3.40.30.10">
    <property type="entry name" value="Glutaredoxin"/>
    <property type="match status" value="1"/>
</dbReference>
<dbReference type="PANTHER" id="PTHR44051:SF21">
    <property type="entry name" value="GLUTATHIONE S-TRANSFERASE FAMILY PROTEIN"/>
    <property type="match status" value="1"/>
</dbReference>
<keyword evidence="2" id="KW-0808">Transferase</keyword>
<organism evidence="2 3">
    <name type="scientific">Allopontixanthobacter confluentis</name>
    <dbReference type="NCBI Taxonomy" id="1849021"/>
    <lineage>
        <taxon>Bacteria</taxon>
        <taxon>Pseudomonadati</taxon>
        <taxon>Pseudomonadota</taxon>
        <taxon>Alphaproteobacteria</taxon>
        <taxon>Sphingomonadales</taxon>
        <taxon>Erythrobacteraceae</taxon>
        <taxon>Allopontixanthobacter</taxon>
    </lineage>
</organism>
<evidence type="ECO:0000313" key="2">
    <source>
        <dbReference type="EMBL" id="MXP14334.1"/>
    </source>
</evidence>
<dbReference type="EMBL" id="WTYU01000001">
    <property type="protein sequence ID" value="MXP14334.1"/>
    <property type="molecule type" value="Genomic_DNA"/>
</dbReference>
<dbReference type="RefSeq" id="WP_160600503.1">
    <property type="nucleotide sequence ID" value="NZ_WTYU01000001.1"/>
</dbReference>
<feature type="domain" description="GST N-terminal" evidence="1">
    <location>
        <begin position="5"/>
        <end position="84"/>
    </location>
</feature>
<dbReference type="Gene3D" id="1.20.1050.10">
    <property type="match status" value="1"/>
</dbReference>
<evidence type="ECO:0000259" key="1">
    <source>
        <dbReference type="PROSITE" id="PS50404"/>
    </source>
</evidence>
<dbReference type="SFLD" id="SFLDG01150">
    <property type="entry name" value="Main.1:_Beta-like"/>
    <property type="match status" value="1"/>
</dbReference>
<dbReference type="PROSITE" id="PS50404">
    <property type="entry name" value="GST_NTER"/>
    <property type="match status" value="1"/>
</dbReference>
<dbReference type="SFLD" id="SFLDS00019">
    <property type="entry name" value="Glutathione_Transferase_(cytos"/>
    <property type="match status" value="1"/>
</dbReference>
<accession>A0A6L7GG94</accession>
<gene>
    <name evidence="2" type="ORF">GRI44_06165</name>
</gene>
<dbReference type="InterPro" id="IPR036249">
    <property type="entry name" value="Thioredoxin-like_sf"/>
</dbReference>